<feature type="signal peptide" evidence="1">
    <location>
        <begin position="1"/>
        <end position="20"/>
    </location>
</feature>
<dbReference type="InterPro" id="IPR013766">
    <property type="entry name" value="Thioredoxin_domain"/>
</dbReference>
<dbReference type="Pfam" id="PF13899">
    <property type="entry name" value="Thioredoxin_7"/>
    <property type="match status" value="1"/>
</dbReference>
<feature type="domain" description="Thioredoxin" evidence="2">
    <location>
        <begin position="10"/>
        <end position="157"/>
    </location>
</feature>
<dbReference type="Proteomes" id="UP001162741">
    <property type="component" value="Chromosome"/>
</dbReference>
<reference evidence="3" key="1">
    <citation type="submission" date="2022-10" db="EMBL/GenBank/DDBJ databases">
        <title>Chitinophaga sp. nov., isolated from soil.</title>
        <authorList>
            <person name="Jeon C.O."/>
        </authorList>
    </citation>
    <scope>NUCLEOTIDE SEQUENCE</scope>
    <source>
        <strain evidence="3">R8</strain>
    </source>
</reference>
<evidence type="ECO:0000313" key="4">
    <source>
        <dbReference type="Proteomes" id="UP001162741"/>
    </source>
</evidence>
<evidence type="ECO:0000313" key="3">
    <source>
        <dbReference type="EMBL" id="UYQ93370.1"/>
    </source>
</evidence>
<evidence type="ECO:0000256" key="1">
    <source>
        <dbReference type="SAM" id="SignalP"/>
    </source>
</evidence>
<dbReference type="SUPFAM" id="SSF52833">
    <property type="entry name" value="Thioredoxin-like"/>
    <property type="match status" value="1"/>
</dbReference>
<gene>
    <name evidence="3" type="ORF">MKQ68_25130</name>
</gene>
<evidence type="ECO:0000259" key="2">
    <source>
        <dbReference type="PROSITE" id="PS51352"/>
    </source>
</evidence>
<dbReference type="Gene3D" id="3.40.30.10">
    <property type="entry name" value="Glutaredoxin"/>
    <property type="match status" value="1"/>
</dbReference>
<dbReference type="PROSITE" id="PS51352">
    <property type="entry name" value="THIOREDOXIN_2"/>
    <property type="match status" value="1"/>
</dbReference>
<dbReference type="RefSeq" id="WP_264281464.1">
    <property type="nucleotide sequence ID" value="NZ_CP107006.1"/>
</dbReference>
<keyword evidence="1" id="KW-0732">Signal</keyword>
<organism evidence="3 4">
    <name type="scientific">Chitinophaga horti</name>
    <dbReference type="NCBI Taxonomy" id="2920382"/>
    <lineage>
        <taxon>Bacteria</taxon>
        <taxon>Pseudomonadati</taxon>
        <taxon>Bacteroidota</taxon>
        <taxon>Chitinophagia</taxon>
        <taxon>Chitinophagales</taxon>
        <taxon>Chitinophagaceae</taxon>
        <taxon>Chitinophaga</taxon>
    </lineage>
</organism>
<accession>A0ABY6J1G9</accession>
<name>A0ABY6J1G9_9BACT</name>
<proteinExistence type="predicted"/>
<sequence>MLKKLIQLCLVMLMVLPVFAQQPVKQKPSHLDSIYNPNANAEAELATAIKKASVEKKHVLVQVGGNWCIWCKRLYKYVEDSTALRDYRDKNYVVYHLNYSKENQNLALLAKYGYPQRFGFPVLLVLDANGKLLHIQDTGQLESADSYDKRKLMSFFKNWSPAALKPDQYKPKS</sequence>
<dbReference type="InterPro" id="IPR036249">
    <property type="entry name" value="Thioredoxin-like_sf"/>
</dbReference>
<dbReference type="EMBL" id="CP107006">
    <property type="protein sequence ID" value="UYQ93370.1"/>
    <property type="molecule type" value="Genomic_DNA"/>
</dbReference>
<feature type="chain" id="PRO_5046604668" evidence="1">
    <location>
        <begin position="21"/>
        <end position="173"/>
    </location>
</feature>
<keyword evidence="4" id="KW-1185">Reference proteome</keyword>
<protein>
    <submittedName>
        <fullName evidence="3">Thioredoxin family protein</fullName>
    </submittedName>
</protein>